<accession>I1JB90</accession>
<proteinExistence type="predicted"/>
<feature type="compositionally biased region" description="Basic and acidic residues" evidence="1">
    <location>
        <begin position="118"/>
        <end position="130"/>
    </location>
</feature>
<feature type="compositionally biased region" description="Basic and acidic residues" evidence="1">
    <location>
        <begin position="74"/>
        <end position="97"/>
    </location>
</feature>
<name>I1JB90_SOYBN</name>
<dbReference type="OMA" id="DNQDHND"/>
<keyword evidence="5" id="KW-1185">Reference proteome</keyword>
<feature type="region of interest" description="Disordered" evidence="1">
    <location>
        <begin position="61"/>
        <end position="130"/>
    </location>
</feature>
<organism evidence="3">
    <name type="scientific">Glycine max</name>
    <name type="common">Soybean</name>
    <name type="synonym">Glycine hispida</name>
    <dbReference type="NCBI Taxonomy" id="3847"/>
    <lineage>
        <taxon>Eukaryota</taxon>
        <taxon>Viridiplantae</taxon>
        <taxon>Streptophyta</taxon>
        <taxon>Embryophyta</taxon>
        <taxon>Tracheophyta</taxon>
        <taxon>Spermatophyta</taxon>
        <taxon>Magnoliopsida</taxon>
        <taxon>eudicotyledons</taxon>
        <taxon>Gunneridae</taxon>
        <taxon>Pentapetalae</taxon>
        <taxon>rosids</taxon>
        <taxon>fabids</taxon>
        <taxon>Fabales</taxon>
        <taxon>Fabaceae</taxon>
        <taxon>Papilionoideae</taxon>
        <taxon>50 kb inversion clade</taxon>
        <taxon>NPAAA clade</taxon>
        <taxon>indigoferoid/millettioid clade</taxon>
        <taxon>Phaseoleae</taxon>
        <taxon>Glycine</taxon>
        <taxon>Glycine subgen. Soja</taxon>
    </lineage>
</organism>
<dbReference type="EnsemblPlants" id="KRH69129">
    <property type="protein sequence ID" value="KRH69129"/>
    <property type="gene ID" value="GLYMA_02G006100"/>
</dbReference>
<reference evidence="3" key="3">
    <citation type="submission" date="2018-07" db="EMBL/GenBank/DDBJ databases">
        <title>WGS assembly of Glycine max.</title>
        <authorList>
            <person name="Schmutz J."/>
            <person name="Cannon S."/>
            <person name="Schlueter J."/>
            <person name="Ma J."/>
            <person name="Mitros T."/>
            <person name="Nelson W."/>
            <person name="Hyten D."/>
            <person name="Song Q."/>
            <person name="Thelen J."/>
            <person name="Cheng J."/>
            <person name="Xu D."/>
            <person name="Hellsten U."/>
            <person name="May G."/>
            <person name="Yu Y."/>
            <person name="Sakurai T."/>
            <person name="Umezawa T."/>
            <person name="Bhattacharyya M."/>
            <person name="Sandhu D."/>
            <person name="Valliyodan B."/>
            <person name="Lindquist E."/>
            <person name="Peto M."/>
            <person name="Grant D."/>
            <person name="Shu S."/>
            <person name="Goodstein D."/>
            <person name="Barry K."/>
            <person name="Futrell-Griggs M."/>
            <person name="Abernathy B."/>
            <person name="Du J."/>
            <person name="Tian Z."/>
            <person name="Zhu L."/>
            <person name="Gill N."/>
            <person name="Joshi T."/>
            <person name="Libault M."/>
            <person name="Sethuraman A."/>
            <person name="Zhang X."/>
            <person name="Shinozaki K."/>
            <person name="Nguyen H."/>
            <person name="Wing R."/>
            <person name="Cregan P."/>
            <person name="Specht J."/>
            <person name="Grimwood J."/>
            <person name="Rokhsar D."/>
            <person name="Stacey G."/>
            <person name="Shoemaker R."/>
            <person name="Jackson S."/>
        </authorList>
    </citation>
    <scope>NUCLEOTIDE SEQUENCE</scope>
    <source>
        <tissue evidence="3">Callus</tissue>
    </source>
</reference>
<dbReference type="Gramene" id="KRH69129">
    <property type="protein sequence ID" value="KRH69129"/>
    <property type="gene ID" value="GLYMA_02G006100"/>
</dbReference>
<dbReference type="PaxDb" id="3847-GLYMA02G00860.1"/>
<gene>
    <name evidence="3" type="ORF">GLYMA_02G006100</name>
</gene>
<evidence type="ECO:0000313" key="3">
    <source>
        <dbReference type="EMBL" id="KRH69129.1"/>
    </source>
</evidence>
<dbReference type="AlphaFoldDB" id="I1JB90"/>
<dbReference type="InParanoid" id="I1JB90"/>
<dbReference type="HOGENOM" id="CLU_1941864_0_0_1"/>
<feature type="chain" id="PRO_5014577007" evidence="2">
    <location>
        <begin position="26"/>
        <end position="130"/>
    </location>
</feature>
<reference evidence="3 4" key="1">
    <citation type="journal article" date="2010" name="Nature">
        <title>Genome sequence of the palaeopolyploid soybean.</title>
        <authorList>
            <person name="Schmutz J."/>
            <person name="Cannon S.B."/>
            <person name="Schlueter J."/>
            <person name="Ma J."/>
            <person name="Mitros T."/>
            <person name="Nelson W."/>
            <person name="Hyten D.L."/>
            <person name="Song Q."/>
            <person name="Thelen J.J."/>
            <person name="Cheng J."/>
            <person name="Xu D."/>
            <person name="Hellsten U."/>
            <person name="May G.D."/>
            <person name="Yu Y."/>
            <person name="Sakurai T."/>
            <person name="Umezawa T."/>
            <person name="Bhattacharyya M.K."/>
            <person name="Sandhu D."/>
            <person name="Valliyodan B."/>
            <person name="Lindquist E."/>
            <person name="Peto M."/>
            <person name="Grant D."/>
            <person name="Shu S."/>
            <person name="Goodstein D."/>
            <person name="Barry K."/>
            <person name="Futrell-Griggs M."/>
            <person name="Abernathy B."/>
            <person name="Du J."/>
            <person name="Tian Z."/>
            <person name="Zhu L."/>
            <person name="Gill N."/>
            <person name="Joshi T."/>
            <person name="Libault M."/>
            <person name="Sethuraman A."/>
            <person name="Zhang X.-C."/>
            <person name="Shinozaki K."/>
            <person name="Nguyen H.T."/>
            <person name="Wing R.A."/>
            <person name="Cregan P."/>
            <person name="Specht J."/>
            <person name="Grimwood J."/>
            <person name="Rokhsar D."/>
            <person name="Stacey G."/>
            <person name="Shoemaker R.C."/>
            <person name="Jackson S.A."/>
        </authorList>
    </citation>
    <scope>NUCLEOTIDE SEQUENCE [LARGE SCALE GENOMIC DNA]</scope>
    <source>
        <strain evidence="4">cv. Williams 82</strain>
        <tissue evidence="3">Callus</tissue>
    </source>
</reference>
<reference evidence="4" key="2">
    <citation type="submission" date="2018-02" db="UniProtKB">
        <authorList>
            <consortium name="EnsemblPlants"/>
        </authorList>
    </citation>
    <scope>IDENTIFICATION</scope>
    <source>
        <strain evidence="4">Williams 82</strain>
    </source>
</reference>
<keyword evidence="2" id="KW-0732">Signal</keyword>
<protein>
    <submittedName>
        <fullName evidence="3 4">Uncharacterized protein</fullName>
    </submittedName>
</protein>
<sequence length="130" mass="15468">MSSKYIFMCLLVILGMVLFATTSLADHHLLSTAESPMSEVVHRYSYDHDYNPNHYYDHYHNHNHHHHHHHNHHHDFDDHDHNCGDDNQDHNDNHGYDHQIQNPHDGKHWPSTTQNEPSKVENKKPQEEHS</sequence>
<evidence type="ECO:0000256" key="1">
    <source>
        <dbReference type="SAM" id="MobiDB-lite"/>
    </source>
</evidence>
<dbReference type="EMBL" id="CM000835">
    <property type="protein sequence ID" value="KRH69129.1"/>
    <property type="molecule type" value="Genomic_DNA"/>
</dbReference>
<evidence type="ECO:0000313" key="5">
    <source>
        <dbReference type="Proteomes" id="UP000008827"/>
    </source>
</evidence>
<evidence type="ECO:0000256" key="2">
    <source>
        <dbReference type="SAM" id="SignalP"/>
    </source>
</evidence>
<feature type="signal peptide" evidence="2">
    <location>
        <begin position="1"/>
        <end position="25"/>
    </location>
</feature>
<evidence type="ECO:0000313" key="4">
    <source>
        <dbReference type="EnsemblPlants" id="KRH69129"/>
    </source>
</evidence>
<dbReference type="Proteomes" id="UP000008827">
    <property type="component" value="Chromosome 2"/>
</dbReference>
<feature type="compositionally biased region" description="Basic residues" evidence="1">
    <location>
        <begin position="61"/>
        <end position="73"/>
    </location>
</feature>